<dbReference type="PANTHER" id="PTHR35889:SF3">
    <property type="entry name" value="F-BOX DOMAIN-CONTAINING PROTEIN"/>
    <property type="match status" value="1"/>
</dbReference>
<reference evidence="7 8" key="1">
    <citation type="submission" date="2018-06" db="EMBL/GenBank/DDBJ databases">
        <title>Genomic Encyclopedia of Archaeal and Bacterial Type Strains, Phase II (KMG-II): from individual species to whole genera.</title>
        <authorList>
            <person name="Goeker M."/>
        </authorList>
    </citation>
    <scope>NUCLEOTIDE SEQUENCE [LARGE SCALE GENOMIC DNA]</scope>
    <source>
        <strain evidence="7 8">DSM 23446</strain>
    </source>
</reference>
<dbReference type="InterPro" id="IPR009056">
    <property type="entry name" value="Cyt_c-like_dom"/>
</dbReference>
<keyword evidence="2 4" id="KW-0479">Metal-binding</keyword>
<proteinExistence type="predicted"/>
<evidence type="ECO:0000256" key="4">
    <source>
        <dbReference type="PROSITE-ProRule" id="PRU00433"/>
    </source>
</evidence>
<keyword evidence="5" id="KW-1133">Transmembrane helix</keyword>
<comment type="caution">
    <text evidence="7">The sequence shown here is derived from an EMBL/GenBank/DDBJ whole genome shotgun (WGS) entry which is preliminary data.</text>
</comment>
<dbReference type="Pfam" id="PF07587">
    <property type="entry name" value="PSD1"/>
    <property type="match status" value="1"/>
</dbReference>
<dbReference type="OrthoDB" id="1450284at2"/>
<evidence type="ECO:0000313" key="8">
    <source>
        <dbReference type="Proteomes" id="UP000249610"/>
    </source>
</evidence>
<organism evidence="7 8">
    <name type="scientific">Algoriphagus yeomjeoni</name>
    <dbReference type="NCBI Taxonomy" id="291403"/>
    <lineage>
        <taxon>Bacteria</taxon>
        <taxon>Pseudomonadati</taxon>
        <taxon>Bacteroidota</taxon>
        <taxon>Cytophagia</taxon>
        <taxon>Cytophagales</taxon>
        <taxon>Cyclobacteriaceae</taxon>
        <taxon>Algoriphagus</taxon>
    </lineage>
</organism>
<feature type="transmembrane region" description="Helical" evidence="5">
    <location>
        <begin position="7"/>
        <end position="25"/>
    </location>
</feature>
<dbReference type="AlphaFoldDB" id="A0A327P9F7"/>
<keyword evidence="1 4" id="KW-0349">Heme</keyword>
<dbReference type="Pfam" id="PF07635">
    <property type="entry name" value="PSCyt1"/>
    <property type="match status" value="1"/>
</dbReference>
<keyword evidence="5" id="KW-0472">Membrane</keyword>
<accession>A0A327P9F7</accession>
<sequence length="913" mass="103606">MNNLKIAGFLSIAVIIAIVGFMIFGQEKEVDFSTQIKPILNKNCISCHGGVKKSGGFSVLFEEEAFANTESGHPAIIPGDPNGSELIKRLTATDPEVRMPYEPSPLSKEEIDLLKTWIKQGAKWGEHWAYEPVQAPDIIETKTTAGFSPEETPSSTNTIDFYVGKKLEEQELSFSKEEAPLKLLRRAALDITGLPPTSELVEQFSSKKISYEEAVDQMLSSSTFGEKWATWWLDLARYADTKGYERDVSRTMWPYRDWVIRAFNDDKPFDEFTIEQLAGDLLPNPTEDQLAATAFHRNTMNNDEGGTNDEEFRVAAVLDRVGTTYEVWQSTTMACVQCHSHPYDPIRHEEFYQSLAFFNNSRDEDTHDEEPRLRFYSPEQKSEIESVLAWVKENENEKAATSRKNFLTYLEPKYPSHNAVDFNNAELIDTKWLGIQANGSAYLRKVDTRGSDQMLMQYGSGLDGSKMTIRNGSPEGEILAEFPINKTGGDIVREISFKPIEGFVDLYLEVRNPSVKTQQNAAKFVWFAFVPTLPGADKPGFKDVQTSWETALNFRGTMLPIMIENPAYMARETHVFERGNWMSLGEKVNPETPKTFNTWRPEWPKNRLGFAYWLTDKENPLTSRTFVNRVWDQLFGRGIVSSLEDMGTQSDPPSHPELLDYLAWKTMNEYNWSMKSLIREIVTSATYKQSSAVSAELFKKDPQNKWYARGPRFRLSAEQVRDQALAVSGLLSNKMYGPGVKPHQPEGIWQTVYNGESWKESEGEDAHRRGVYTFLKRTSPYPSFISFDAASREVCLSRRIVTNTPLQALVTLNDPVYLEAAYFLAEDMIVKGASNPEKGISYGYEKLVLTPISEVKLNTFSALYQEALSEYKTKPDSLHSFFHIKDKSTNPEQAAMSVVANALLNMDEFLTKP</sequence>
<dbReference type="Proteomes" id="UP000249610">
    <property type="component" value="Unassembled WGS sequence"/>
</dbReference>
<evidence type="ECO:0000256" key="5">
    <source>
        <dbReference type="SAM" id="Phobius"/>
    </source>
</evidence>
<dbReference type="GO" id="GO:0020037">
    <property type="term" value="F:heme binding"/>
    <property type="evidence" value="ECO:0007669"/>
    <property type="project" value="InterPro"/>
</dbReference>
<evidence type="ECO:0000259" key="6">
    <source>
        <dbReference type="PROSITE" id="PS51007"/>
    </source>
</evidence>
<gene>
    <name evidence="7" type="ORF">LV83_02653</name>
</gene>
<keyword evidence="8" id="KW-1185">Reference proteome</keyword>
<feature type="domain" description="Cytochrome c" evidence="6">
    <location>
        <begin position="15"/>
        <end position="167"/>
    </location>
</feature>
<protein>
    <submittedName>
        <fullName evidence="7">Cytochrome c</fullName>
    </submittedName>
</protein>
<dbReference type="InterPro" id="IPR011444">
    <property type="entry name" value="DUF1549"/>
</dbReference>
<evidence type="ECO:0000256" key="1">
    <source>
        <dbReference type="ARBA" id="ARBA00022617"/>
    </source>
</evidence>
<dbReference type="InterPro" id="IPR011429">
    <property type="entry name" value="Cyt_c_Planctomycete-type"/>
</dbReference>
<dbReference type="EMBL" id="QLLK01000007">
    <property type="protein sequence ID" value="RAI88353.1"/>
    <property type="molecule type" value="Genomic_DNA"/>
</dbReference>
<dbReference type="InterPro" id="IPR022655">
    <property type="entry name" value="DUF1553"/>
</dbReference>
<dbReference type="GO" id="GO:0009055">
    <property type="term" value="F:electron transfer activity"/>
    <property type="evidence" value="ECO:0007669"/>
    <property type="project" value="InterPro"/>
</dbReference>
<dbReference type="SUPFAM" id="SSF46626">
    <property type="entry name" value="Cytochrome c"/>
    <property type="match status" value="1"/>
</dbReference>
<dbReference type="PROSITE" id="PS51007">
    <property type="entry name" value="CYTC"/>
    <property type="match status" value="1"/>
</dbReference>
<dbReference type="InterPro" id="IPR036909">
    <property type="entry name" value="Cyt_c-like_dom_sf"/>
</dbReference>
<dbReference type="GO" id="GO:0046872">
    <property type="term" value="F:metal ion binding"/>
    <property type="evidence" value="ECO:0007669"/>
    <property type="project" value="UniProtKB-KW"/>
</dbReference>
<dbReference type="Gene3D" id="2.60.120.260">
    <property type="entry name" value="Galactose-binding domain-like"/>
    <property type="match status" value="1"/>
</dbReference>
<name>A0A327P9F7_9BACT</name>
<dbReference type="PANTHER" id="PTHR35889">
    <property type="entry name" value="CYCLOINULO-OLIGOSACCHARIDE FRUCTANOTRANSFERASE-RELATED"/>
    <property type="match status" value="1"/>
</dbReference>
<keyword evidence="3 4" id="KW-0408">Iron</keyword>
<evidence type="ECO:0000313" key="7">
    <source>
        <dbReference type="EMBL" id="RAI88353.1"/>
    </source>
</evidence>
<dbReference type="Pfam" id="PF07583">
    <property type="entry name" value="PSCyt2"/>
    <property type="match status" value="1"/>
</dbReference>
<dbReference type="RefSeq" id="WP_111611993.1">
    <property type="nucleotide sequence ID" value="NZ_QLLK01000007.1"/>
</dbReference>
<evidence type="ECO:0000256" key="3">
    <source>
        <dbReference type="ARBA" id="ARBA00023004"/>
    </source>
</evidence>
<evidence type="ECO:0000256" key="2">
    <source>
        <dbReference type="ARBA" id="ARBA00022723"/>
    </source>
</evidence>
<keyword evidence="5" id="KW-0812">Transmembrane</keyword>